<accession>X1LAV3</accession>
<dbReference type="EMBL" id="BARV01006710">
    <property type="protein sequence ID" value="GAI16233.1"/>
    <property type="molecule type" value="Genomic_DNA"/>
</dbReference>
<dbReference type="InterPro" id="IPR051215">
    <property type="entry name" value="GRE"/>
</dbReference>
<feature type="domain" description="PFL" evidence="1">
    <location>
        <begin position="13"/>
        <end position="344"/>
    </location>
</feature>
<protein>
    <recommendedName>
        <fullName evidence="1">PFL domain-containing protein</fullName>
    </recommendedName>
</protein>
<dbReference type="Pfam" id="PF02901">
    <property type="entry name" value="PFL-like"/>
    <property type="match status" value="1"/>
</dbReference>
<evidence type="ECO:0000259" key="1">
    <source>
        <dbReference type="PROSITE" id="PS51554"/>
    </source>
</evidence>
<evidence type="ECO:0000313" key="2">
    <source>
        <dbReference type="EMBL" id="GAI16233.1"/>
    </source>
</evidence>
<proteinExistence type="predicted"/>
<feature type="non-terminal residue" evidence="2">
    <location>
        <position position="1"/>
    </location>
</feature>
<name>X1LAV3_9ZZZZ</name>
<dbReference type="PANTHER" id="PTHR43641:SF2">
    <property type="entry name" value="DEHYDRATASE YBIW-RELATED"/>
    <property type="match status" value="1"/>
</dbReference>
<sequence>PKFAIKQPKNLSPRIQWLRDYYFQGIKRKWNNEFTAWTTGTPWDFQFQEGQYYIVPETYAFLSTFTGAFRQTAKKVELHADFWQWSLPERKAWFVKEVMVHYLPQEVLPGDLIAGARFAVIPSTCLTEDEAKQYRKMVYGKNGVRAAILWFHNHGYGNVGATSGHLIPGYAGVVEKGWKSIYADFKERYEALSVAEKGGKKGAQLRAMLTAATMPRDVAAEYSQVCADLASKEPDKTRKSELLQMGEMLRRVPWEPTQTFWEAVQSLWLTHMLVISDEGYPGPGLSFGRIDQYLYPMWQKSIEEGMDREFGKEILKCFWVHANTAYDALLRTGGNQGITSGKGC</sequence>
<comment type="caution">
    <text evidence="2">The sequence shown here is derived from an EMBL/GenBank/DDBJ whole genome shotgun (WGS) entry which is preliminary data.</text>
</comment>
<dbReference type="SUPFAM" id="SSF51998">
    <property type="entry name" value="PFL-like glycyl radical enzymes"/>
    <property type="match status" value="1"/>
</dbReference>
<dbReference type="GO" id="GO:0005829">
    <property type="term" value="C:cytosol"/>
    <property type="evidence" value="ECO:0007669"/>
    <property type="project" value="TreeGrafter"/>
</dbReference>
<dbReference type="PROSITE" id="PS51554">
    <property type="entry name" value="PFL"/>
    <property type="match status" value="1"/>
</dbReference>
<gene>
    <name evidence="2" type="ORF">S06H3_13749</name>
</gene>
<dbReference type="PANTHER" id="PTHR43641">
    <property type="entry name" value="FORMATE ACETYLTRANSFERASE 3-RELATED"/>
    <property type="match status" value="1"/>
</dbReference>
<dbReference type="GO" id="GO:0003824">
    <property type="term" value="F:catalytic activity"/>
    <property type="evidence" value="ECO:0007669"/>
    <property type="project" value="InterPro"/>
</dbReference>
<dbReference type="AlphaFoldDB" id="X1LAV3"/>
<organism evidence="2">
    <name type="scientific">marine sediment metagenome</name>
    <dbReference type="NCBI Taxonomy" id="412755"/>
    <lineage>
        <taxon>unclassified sequences</taxon>
        <taxon>metagenomes</taxon>
        <taxon>ecological metagenomes</taxon>
    </lineage>
</organism>
<dbReference type="InterPro" id="IPR004184">
    <property type="entry name" value="PFL_dom"/>
</dbReference>
<dbReference type="Gene3D" id="3.20.70.20">
    <property type="match status" value="1"/>
</dbReference>
<reference evidence="2" key="1">
    <citation type="journal article" date="2014" name="Front. Microbiol.">
        <title>High frequency of phylogenetically diverse reductive dehalogenase-homologous genes in deep subseafloor sedimentary metagenomes.</title>
        <authorList>
            <person name="Kawai M."/>
            <person name="Futagami T."/>
            <person name="Toyoda A."/>
            <person name="Takaki Y."/>
            <person name="Nishi S."/>
            <person name="Hori S."/>
            <person name="Arai W."/>
            <person name="Tsubouchi T."/>
            <person name="Morono Y."/>
            <person name="Uchiyama I."/>
            <person name="Ito T."/>
            <person name="Fujiyama A."/>
            <person name="Inagaki F."/>
            <person name="Takami H."/>
        </authorList>
    </citation>
    <scope>NUCLEOTIDE SEQUENCE</scope>
    <source>
        <strain evidence="2">Expedition CK06-06</strain>
    </source>
</reference>